<reference evidence="2 3" key="1">
    <citation type="submission" date="2019-04" db="EMBL/GenBank/DDBJ databases">
        <title>Draft genome of the big-headed turtle Platysternon megacephalum.</title>
        <authorList>
            <person name="Gong S."/>
        </authorList>
    </citation>
    <scope>NUCLEOTIDE SEQUENCE [LARGE SCALE GENOMIC DNA]</scope>
    <source>
        <strain evidence="2">DO16091913</strain>
        <tissue evidence="2">Muscle</tissue>
    </source>
</reference>
<gene>
    <name evidence="2" type="ORF">DR999_PMT19218</name>
</gene>
<keyword evidence="2" id="KW-0812">Transmembrane</keyword>
<feature type="region of interest" description="Disordered" evidence="1">
    <location>
        <begin position="76"/>
        <end position="102"/>
    </location>
</feature>
<organism evidence="2 3">
    <name type="scientific">Platysternon megacephalum</name>
    <name type="common">big-headed turtle</name>
    <dbReference type="NCBI Taxonomy" id="55544"/>
    <lineage>
        <taxon>Eukaryota</taxon>
        <taxon>Metazoa</taxon>
        <taxon>Chordata</taxon>
        <taxon>Craniata</taxon>
        <taxon>Vertebrata</taxon>
        <taxon>Euteleostomi</taxon>
        <taxon>Archelosauria</taxon>
        <taxon>Testudinata</taxon>
        <taxon>Testudines</taxon>
        <taxon>Cryptodira</taxon>
        <taxon>Durocryptodira</taxon>
        <taxon>Testudinoidea</taxon>
        <taxon>Platysternidae</taxon>
        <taxon>Platysternon</taxon>
    </lineage>
</organism>
<dbReference type="AlphaFoldDB" id="A0A4D9DUF5"/>
<protein>
    <submittedName>
        <fullName evidence="2">Transmembrane 9 superfamily member 1</fullName>
    </submittedName>
</protein>
<name>A0A4D9DUF5_9SAUR</name>
<dbReference type="Proteomes" id="UP000297703">
    <property type="component" value="Unassembled WGS sequence"/>
</dbReference>
<evidence type="ECO:0000313" key="3">
    <source>
        <dbReference type="Proteomes" id="UP000297703"/>
    </source>
</evidence>
<proteinExistence type="predicted"/>
<accession>A0A4D9DUF5</accession>
<dbReference type="EMBL" id="QXTE01000366">
    <property type="protein sequence ID" value="TFJ98829.1"/>
    <property type="molecule type" value="Genomic_DNA"/>
</dbReference>
<feature type="compositionally biased region" description="Pro residues" evidence="1">
    <location>
        <begin position="76"/>
        <end position="91"/>
    </location>
</feature>
<evidence type="ECO:0000313" key="2">
    <source>
        <dbReference type="EMBL" id="TFJ98829.1"/>
    </source>
</evidence>
<comment type="caution">
    <text evidence="2">The sequence shown here is derived from an EMBL/GenBank/DDBJ whole genome shotgun (WGS) entry which is preliminary data.</text>
</comment>
<reference evidence="2 3" key="2">
    <citation type="submission" date="2019-04" db="EMBL/GenBank/DDBJ databases">
        <title>The genome sequence of big-headed turtle.</title>
        <authorList>
            <person name="Gong S."/>
        </authorList>
    </citation>
    <scope>NUCLEOTIDE SEQUENCE [LARGE SCALE GENOMIC DNA]</scope>
    <source>
        <strain evidence="2">DO16091913</strain>
        <tissue evidence="2">Muscle</tissue>
    </source>
</reference>
<keyword evidence="2" id="KW-0472">Membrane</keyword>
<evidence type="ECO:0000256" key="1">
    <source>
        <dbReference type="SAM" id="MobiDB-lite"/>
    </source>
</evidence>
<sequence>MAALSPCSGGEGAPPEAWSKALVARGSPQFRAVLGPSSFQRGGPEQLALPVLQGRLAQTRGGGELGSSWLWPGVWLPPPAPGAAPSSPPREQPPRGATLAPHIGHTPASWALALGREGVPAGMCLALWG</sequence>
<keyword evidence="3" id="KW-1185">Reference proteome</keyword>